<dbReference type="Proteomes" id="UP000655420">
    <property type="component" value="Unassembled WGS sequence"/>
</dbReference>
<dbReference type="Pfam" id="PF10677">
    <property type="entry name" value="DUF2490"/>
    <property type="match status" value="1"/>
</dbReference>
<dbReference type="InterPro" id="IPR019619">
    <property type="entry name" value="DUF2490"/>
</dbReference>
<keyword evidence="1" id="KW-0732">Signal</keyword>
<sequence length="227" mass="25462">MRRVRVATMVLLALGAGPAAAAEQDAQAWAALQLDTTLTERWDATLSGELQTRDNVSAFQSLILDGGAFYRASPRVKLGLGYQYTVAEPGKSDEQAPWQSLEYTHGFRDLTLGYKLRLDERIRDDTDGVLPRLRLGLRVTYPLGEAWYAAASEEIRFNLRDPGTGPVGGFEQNRVYAGLGRKIDERARVEFGYLWRFERERGKPDRSDNVLFLQFVISADMRAASGR</sequence>
<evidence type="ECO:0000313" key="3">
    <source>
        <dbReference type="Proteomes" id="UP000655420"/>
    </source>
</evidence>
<keyword evidence="3" id="KW-1185">Reference proteome</keyword>
<gene>
    <name evidence="2" type="ORF">H0I76_06370</name>
</gene>
<dbReference type="RefSeq" id="WP_200608440.1">
    <property type="nucleotide sequence ID" value="NZ_JAEHHL010000002.1"/>
</dbReference>
<feature type="signal peptide" evidence="1">
    <location>
        <begin position="1"/>
        <end position="21"/>
    </location>
</feature>
<proteinExistence type="predicted"/>
<organism evidence="2 3">
    <name type="scientific">Thermohalobaculum xanthum</name>
    <dbReference type="NCBI Taxonomy" id="2753746"/>
    <lineage>
        <taxon>Bacteria</taxon>
        <taxon>Pseudomonadati</taxon>
        <taxon>Pseudomonadota</taxon>
        <taxon>Alphaproteobacteria</taxon>
        <taxon>Rhodobacterales</taxon>
        <taxon>Paracoccaceae</taxon>
        <taxon>Thermohalobaculum</taxon>
    </lineage>
</organism>
<dbReference type="AlphaFoldDB" id="A0A8J7SDF2"/>
<reference evidence="2" key="1">
    <citation type="submission" date="2020-12" db="EMBL/GenBank/DDBJ databases">
        <title>Bacterial taxonomy.</title>
        <authorList>
            <person name="Pan X."/>
        </authorList>
    </citation>
    <scope>NUCLEOTIDE SEQUENCE</scope>
    <source>
        <strain evidence="2">M0105</strain>
    </source>
</reference>
<dbReference type="EMBL" id="JAEHHL010000002">
    <property type="protein sequence ID" value="MBK0398806.1"/>
    <property type="molecule type" value="Genomic_DNA"/>
</dbReference>
<feature type="chain" id="PRO_5035215551" evidence="1">
    <location>
        <begin position="22"/>
        <end position="227"/>
    </location>
</feature>
<accession>A0A8J7SDF2</accession>
<evidence type="ECO:0000313" key="2">
    <source>
        <dbReference type="EMBL" id="MBK0398806.1"/>
    </source>
</evidence>
<protein>
    <submittedName>
        <fullName evidence="2">DUF2490 domain-containing protein</fullName>
    </submittedName>
</protein>
<evidence type="ECO:0000256" key="1">
    <source>
        <dbReference type="SAM" id="SignalP"/>
    </source>
</evidence>
<comment type="caution">
    <text evidence="2">The sequence shown here is derived from an EMBL/GenBank/DDBJ whole genome shotgun (WGS) entry which is preliminary data.</text>
</comment>
<name>A0A8J7SDF2_9RHOB</name>